<evidence type="ECO:0000313" key="2">
    <source>
        <dbReference type="Proteomes" id="UP000318405"/>
    </source>
</evidence>
<organism evidence="1 2">
    <name type="scientific">Verticiella sediminum</name>
    <dbReference type="NCBI Taxonomy" id="1247510"/>
    <lineage>
        <taxon>Bacteria</taxon>
        <taxon>Pseudomonadati</taxon>
        <taxon>Pseudomonadota</taxon>
        <taxon>Betaproteobacteria</taxon>
        <taxon>Burkholderiales</taxon>
        <taxon>Alcaligenaceae</taxon>
        <taxon>Verticiella</taxon>
    </lineage>
</organism>
<comment type="caution">
    <text evidence="1">The sequence shown here is derived from an EMBL/GenBank/DDBJ whole genome shotgun (WGS) entry which is preliminary data.</text>
</comment>
<keyword evidence="2" id="KW-1185">Reference proteome</keyword>
<accession>A0A556AYT5</accession>
<proteinExistence type="predicted"/>
<name>A0A556AYT5_9BURK</name>
<gene>
    <name evidence="1" type="ORF">FOZ76_04765</name>
</gene>
<reference evidence="1 2" key="1">
    <citation type="submission" date="2019-07" db="EMBL/GenBank/DDBJ databases">
        <title>Qingshengfaniella alkalisoli gen. nov., sp. nov., isolated from saline soil.</title>
        <authorList>
            <person name="Xu L."/>
            <person name="Huang X.-X."/>
            <person name="Sun J.-Q."/>
        </authorList>
    </citation>
    <scope>NUCLEOTIDE SEQUENCE [LARGE SCALE GENOMIC DNA]</scope>
    <source>
        <strain evidence="1 2">DSM 27279</strain>
    </source>
</reference>
<dbReference type="RefSeq" id="WP_143946982.1">
    <property type="nucleotide sequence ID" value="NZ_BAABMB010000004.1"/>
</dbReference>
<dbReference type="OrthoDB" id="5295974at2"/>
<dbReference type="EMBL" id="VLTJ01000007">
    <property type="protein sequence ID" value="TSH98100.1"/>
    <property type="molecule type" value="Genomic_DNA"/>
</dbReference>
<dbReference type="Proteomes" id="UP000318405">
    <property type="component" value="Unassembled WGS sequence"/>
</dbReference>
<sequence length="327" mass="35277">MILVLPGALPPAAAAAEIARRLPETSPTLAHWLSLAAAEVRELPLAEYACTPLQAWLLERAGYVPPDGAPLGAGWSVIEAGAASSHDAGQPIWLADLAHLHVSQQGVTLLDPAALRLTDEDAGRLIEIAQPLLSEVGIAARLVGPARLRVVLPAGVAPYAPTPQAATGREVQTWWSLDPASRPWRRVLNLVQMAWHDDPANAARAQAGLPPVNSLWLFGGGRAADFASPERMTQADGPPPTAPVIDARLEAPAAAGDWLRWLQELARLDQERLAPLAARLQARGARPLRLVLTGESRLATLDISPVQGWRRLLRPRRHDWHAWYTAR</sequence>
<evidence type="ECO:0000313" key="1">
    <source>
        <dbReference type="EMBL" id="TSH98100.1"/>
    </source>
</evidence>
<protein>
    <recommendedName>
        <fullName evidence="3">Phosphoglycerate mutase</fullName>
    </recommendedName>
</protein>
<evidence type="ECO:0008006" key="3">
    <source>
        <dbReference type="Google" id="ProtNLM"/>
    </source>
</evidence>
<dbReference type="AlphaFoldDB" id="A0A556AYT5"/>